<reference evidence="1" key="1">
    <citation type="journal article" date="2019" name="bioRxiv">
        <title>The Genome of the Zebra Mussel, Dreissena polymorpha: A Resource for Invasive Species Research.</title>
        <authorList>
            <person name="McCartney M.A."/>
            <person name="Auch B."/>
            <person name="Kono T."/>
            <person name="Mallez S."/>
            <person name="Zhang Y."/>
            <person name="Obille A."/>
            <person name="Becker A."/>
            <person name="Abrahante J.E."/>
            <person name="Garbe J."/>
            <person name="Badalamenti J.P."/>
            <person name="Herman A."/>
            <person name="Mangelson H."/>
            <person name="Liachko I."/>
            <person name="Sullivan S."/>
            <person name="Sone E.D."/>
            <person name="Koren S."/>
            <person name="Silverstein K.A.T."/>
            <person name="Beckman K.B."/>
            <person name="Gohl D.M."/>
        </authorList>
    </citation>
    <scope>NUCLEOTIDE SEQUENCE</scope>
    <source>
        <strain evidence="1">Duluth1</strain>
        <tissue evidence="1">Whole animal</tissue>
    </source>
</reference>
<evidence type="ECO:0000313" key="1">
    <source>
        <dbReference type="EMBL" id="KAH3781036.1"/>
    </source>
</evidence>
<keyword evidence="2" id="KW-1185">Reference proteome</keyword>
<comment type="caution">
    <text evidence="1">The sequence shown here is derived from an EMBL/GenBank/DDBJ whole genome shotgun (WGS) entry which is preliminary data.</text>
</comment>
<dbReference type="Proteomes" id="UP000828390">
    <property type="component" value="Unassembled WGS sequence"/>
</dbReference>
<dbReference type="EMBL" id="JAIWYP010000008">
    <property type="protein sequence ID" value="KAH3781036.1"/>
    <property type="molecule type" value="Genomic_DNA"/>
</dbReference>
<accession>A0A9D4EJX7</accession>
<organism evidence="1 2">
    <name type="scientific">Dreissena polymorpha</name>
    <name type="common">Zebra mussel</name>
    <name type="synonym">Mytilus polymorpha</name>
    <dbReference type="NCBI Taxonomy" id="45954"/>
    <lineage>
        <taxon>Eukaryota</taxon>
        <taxon>Metazoa</taxon>
        <taxon>Spiralia</taxon>
        <taxon>Lophotrochozoa</taxon>
        <taxon>Mollusca</taxon>
        <taxon>Bivalvia</taxon>
        <taxon>Autobranchia</taxon>
        <taxon>Heteroconchia</taxon>
        <taxon>Euheterodonta</taxon>
        <taxon>Imparidentia</taxon>
        <taxon>Neoheterodontei</taxon>
        <taxon>Myida</taxon>
        <taxon>Dreissenoidea</taxon>
        <taxon>Dreissenidae</taxon>
        <taxon>Dreissena</taxon>
    </lineage>
</organism>
<sequence>MTEWVRLKQLKCPAPGCPSTKLVDWVCAKDKNNTYLNENGEIKCAKSENGESVHLDDLCKWGWKCGDGFHEGQHIRADFQSFTHAMSTALTFSDSRSALWISKLILALGRQYRR</sequence>
<gene>
    <name evidence="1" type="ORF">DPMN_158861</name>
</gene>
<reference evidence="1" key="2">
    <citation type="submission" date="2020-11" db="EMBL/GenBank/DDBJ databases">
        <authorList>
            <person name="McCartney M.A."/>
            <person name="Auch B."/>
            <person name="Kono T."/>
            <person name="Mallez S."/>
            <person name="Becker A."/>
            <person name="Gohl D.M."/>
            <person name="Silverstein K.A.T."/>
            <person name="Koren S."/>
            <person name="Bechman K.B."/>
            <person name="Herman A."/>
            <person name="Abrahante J.E."/>
            <person name="Garbe J."/>
        </authorList>
    </citation>
    <scope>NUCLEOTIDE SEQUENCE</scope>
    <source>
        <strain evidence="1">Duluth1</strain>
        <tissue evidence="1">Whole animal</tissue>
    </source>
</reference>
<proteinExistence type="predicted"/>
<name>A0A9D4EJX7_DREPO</name>
<protein>
    <submittedName>
        <fullName evidence="1">Uncharacterized protein</fullName>
    </submittedName>
</protein>
<dbReference type="AlphaFoldDB" id="A0A9D4EJX7"/>
<evidence type="ECO:0000313" key="2">
    <source>
        <dbReference type="Proteomes" id="UP000828390"/>
    </source>
</evidence>